<organism evidence="1 2">
    <name type="scientific">Pectobacterium parmentieri</name>
    <dbReference type="NCBI Taxonomy" id="1905730"/>
    <lineage>
        <taxon>Bacteria</taxon>
        <taxon>Pseudomonadati</taxon>
        <taxon>Pseudomonadota</taxon>
        <taxon>Gammaproteobacteria</taxon>
        <taxon>Enterobacterales</taxon>
        <taxon>Pectobacteriaceae</taxon>
        <taxon>Pectobacterium</taxon>
    </lineage>
</organism>
<sequence>MNEYNYQRMREERLERYEHKLHTNPREKAVLEERIELLRQNGNFTDRLKQLIVSECVSGIEKRPILRLIESPEMAECLGEFQERLFFMTAATERISELDVEENSVPDEFLW</sequence>
<dbReference type="EMBL" id="PSZG01000001">
    <property type="protein sequence ID" value="RKO76115.1"/>
    <property type="molecule type" value="Genomic_DNA"/>
</dbReference>
<dbReference type="Proteomes" id="UP000269665">
    <property type="component" value="Unassembled WGS sequence"/>
</dbReference>
<name>A0A8B3F613_PECPM</name>
<dbReference type="AlphaFoldDB" id="A0A8B3F613"/>
<evidence type="ECO:0000313" key="1">
    <source>
        <dbReference type="EMBL" id="RKO76115.1"/>
    </source>
</evidence>
<dbReference type="OrthoDB" id="6433428at2"/>
<dbReference type="GeneID" id="45849409"/>
<gene>
    <name evidence="1" type="ORF">C5E00_04620</name>
</gene>
<comment type="caution">
    <text evidence="1">The sequence shown here is derived from an EMBL/GenBank/DDBJ whole genome shotgun (WGS) entry which is preliminary data.</text>
</comment>
<dbReference type="RefSeq" id="WP_033071422.1">
    <property type="nucleotide sequence ID" value="NZ_CP015749.1"/>
</dbReference>
<accession>A0A8B3F613</accession>
<dbReference type="KEGG" id="ppar:A8F97_08045"/>
<evidence type="ECO:0000313" key="2">
    <source>
        <dbReference type="Proteomes" id="UP000269665"/>
    </source>
</evidence>
<reference evidence="1 2" key="1">
    <citation type="journal article" date="2018" name="BMC Genomics">
        <title>High genomic variability in the plant pathogenic bacterium Pectobacterium parmentieri deciphered from de novo assembled complete genomes.</title>
        <authorList>
            <person name="Zoledowska S."/>
            <person name="Motyka-Pomagruk A."/>
            <person name="Sledz W."/>
            <person name="Mengoni A."/>
            <person name="Lojkowska E."/>
        </authorList>
    </citation>
    <scope>NUCLEOTIDE SEQUENCE [LARGE SCALE GENOMIC DNA]</scope>
    <source>
        <strain evidence="1 2">IFB5626</strain>
    </source>
</reference>
<proteinExistence type="predicted"/>
<protein>
    <submittedName>
        <fullName evidence="1">Uncharacterized protein</fullName>
    </submittedName>
</protein>